<feature type="non-terminal residue" evidence="1">
    <location>
        <position position="86"/>
    </location>
</feature>
<sequence>MRKKQLSKMYRNTYKGKYSRIWTISELYYPEETSTGHFMTKITEILSTKMKTYVICSQPTYSSRGKKAPRNEYHNGVDIIRVSSTT</sequence>
<organism evidence="1">
    <name type="scientific">marine metagenome</name>
    <dbReference type="NCBI Taxonomy" id="408172"/>
    <lineage>
        <taxon>unclassified sequences</taxon>
        <taxon>metagenomes</taxon>
        <taxon>ecological metagenomes</taxon>
    </lineage>
</organism>
<protein>
    <submittedName>
        <fullName evidence="1">Uncharacterized protein</fullName>
    </submittedName>
</protein>
<dbReference type="EMBL" id="UINC01220142">
    <property type="protein sequence ID" value="SVE47924.1"/>
    <property type="molecule type" value="Genomic_DNA"/>
</dbReference>
<reference evidence="1" key="1">
    <citation type="submission" date="2018-05" db="EMBL/GenBank/DDBJ databases">
        <authorList>
            <person name="Lanie J.A."/>
            <person name="Ng W.-L."/>
            <person name="Kazmierczak K.M."/>
            <person name="Andrzejewski T.M."/>
            <person name="Davidsen T.M."/>
            <person name="Wayne K.J."/>
            <person name="Tettelin H."/>
            <person name="Glass J.I."/>
            <person name="Rusch D."/>
            <person name="Podicherti R."/>
            <person name="Tsui H.-C.T."/>
            <person name="Winkler M.E."/>
        </authorList>
    </citation>
    <scope>NUCLEOTIDE SEQUENCE</scope>
</reference>
<accession>A0A383DUD0</accession>
<evidence type="ECO:0000313" key="1">
    <source>
        <dbReference type="EMBL" id="SVE47924.1"/>
    </source>
</evidence>
<dbReference type="AlphaFoldDB" id="A0A383DUD0"/>
<gene>
    <name evidence="1" type="ORF">METZ01_LOCUS500778</name>
</gene>
<name>A0A383DUD0_9ZZZZ</name>
<proteinExistence type="predicted"/>